<dbReference type="RefSeq" id="WP_194448263.1">
    <property type="nucleotide sequence ID" value="NZ_CP063849.1"/>
</dbReference>
<dbReference type="PANTHER" id="PTHR30572">
    <property type="entry name" value="MEMBRANE COMPONENT OF TRANSPORTER-RELATED"/>
    <property type="match status" value="1"/>
</dbReference>
<evidence type="ECO:0000259" key="8">
    <source>
        <dbReference type="Pfam" id="PF02687"/>
    </source>
</evidence>
<feature type="transmembrane region" description="Helical" evidence="7">
    <location>
        <begin position="403"/>
        <end position="425"/>
    </location>
</feature>
<dbReference type="NCBIfam" id="TIGR03434">
    <property type="entry name" value="ADOP"/>
    <property type="match status" value="1"/>
</dbReference>
<reference evidence="10 11" key="1">
    <citation type="submission" date="2020-10" db="EMBL/GenBank/DDBJ databases">
        <title>Complete genome sequence of Paludibaculum fermentans P105T, a facultatively anaerobic acidobacterium capable of dissimilatory Fe(III) reduction.</title>
        <authorList>
            <person name="Dedysh S.N."/>
            <person name="Beletsky A.V."/>
            <person name="Kulichevskaya I.S."/>
            <person name="Mardanov A.V."/>
            <person name="Ravin N.V."/>
        </authorList>
    </citation>
    <scope>NUCLEOTIDE SEQUENCE [LARGE SCALE GENOMIC DNA]</scope>
    <source>
        <strain evidence="10 11">P105</strain>
    </source>
</reference>
<feature type="domain" description="ABC3 transporter permease C-terminal" evidence="8">
    <location>
        <begin position="758"/>
        <end position="870"/>
    </location>
</feature>
<feature type="transmembrane region" description="Helical" evidence="7">
    <location>
        <begin position="350"/>
        <end position="372"/>
    </location>
</feature>
<comment type="subcellular location">
    <subcellularLocation>
        <location evidence="1">Cell membrane</location>
        <topology evidence="1">Multi-pass membrane protein</topology>
    </subcellularLocation>
</comment>
<feature type="transmembrane region" description="Helical" evidence="7">
    <location>
        <begin position="494"/>
        <end position="517"/>
    </location>
</feature>
<dbReference type="InterPro" id="IPR017800">
    <property type="entry name" value="ADOP"/>
</dbReference>
<keyword evidence="11" id="KW-1185">Reference proteome</keyword>
<organism evidence="10 11">
    <name type="scientific">Paludibaculum fermentans</name>
    <dbReference type="NCBI Taxonomy" id="1473598"/>
    <lineage>
        <taxon>Bacteria</taxon>
        <taxon>Pseudomonadati</taxon>
        <taxon>Acidobacteriota</taxon>
        <taxon>Terriglobia</taxon>
        <taxon>Bryobacterales</taxon>
        <taxon>Bryobacteraceae</taxon>
        <taxon>Paludibaculum</taxon>
    </lineage>
</organism>
<evidence type="ECO:0000256" key="5">
    <source>
        <dbReference type="ARBA" id="ARBA00023136"/>
    </source>
</evidence>
<feature type="transmembrane region" description="Helical" evidence="7">
    <location>
        <begin position="843"/>
        <end position="862"/>
    </location>
</feature>
<evidence type="ECO:0000256" key="2">
    <source>
        <dbReference type="ARBA" id="ARBA00022475"/>
    </source>
</evidence>
<evidence type="ECO:0000256" key="4">
    <source>
        <dbReference type="ARBA" id="ARBA00022989"/>
    </source>
</evidence>
<evidence type="ECO:0000313" key="10">
    <source>
        <dbReference type="EMBL" id="QOY86594.1"/>
    </source>
</evidence>
<keyword evidence="4 7" id="KW-1133">Transmembrane helix</keyword>
<dbReference type="InterPro" id="IPR050250">
    <property type="entry name" value="Macrolide_Exporter_MacB"/>
</dbReference>
<evidence type="ECO:0000256" key="6">
    <source>
        <dbReference type="ARBA" id="ARBA00038076"/>
    </source>
</evidence>
<dbReference type="AlphaFoldDB" id="A0A7S7NNZ0"/>
<dbReference type="InterPro" id="IPR003838">
    <property type="entry name" value="ABC3_permease_C"/>
</dbReference>
<protein>
    <submittedName>
        <fullName evidence="10">ABC transporter permease</fullName>
    </submittedName>
</protein>
<evidence type="ECO:0000256" key="1">
    <source>
        <dbReference type="ARBA" id="ARBA00004651"/>
    </source>
</evidence>
<dbReference type="GO" id="GO:0005886">
    <property type="term" value="C:plasma membrane"/>
    <property type="evidence" value="ECO:0007669"/>
    <property type="project" value="UniProtKB-SubCell"/>
</dbReference>
<evidence type="ECO:0000259" key="9">
    <source>
        <dbReference type="Pfam" id="PF12704"/>
    </source>
</evidence>
<name>A0A7S7NNZ0_PALFE</name>
<accession>A0A7S7NNZ0</accession>
<feature type="transmembrane region" description="Helical" evidence="7">
    <location>
        <begin position="800"/>
        <end position="823"/>
    </location>
</feature>
<proteinExistence type="inferred from homology"/>
<dbReference type="KEGG" id="pfer:IRI77_27945"/>
<sequence length="877" mass="93982">MNLRRRLNYLLPAYRRAEERDMQEELNALAEMAEPGELGNLTRVAEEGRAAWNWTWLEQLYRDAQYAFRTLRRNPAFTATAVLSLALGIGANTAIFSLVDALMLRWLPVRDPQALVQVKMGTSKSEFAGDTFSYAIVNALAEERTLFEGVCGFSGTEFTIGPVGSLSRVPGAWVTGAYYETLGLNPELGRLLTRTDDQPGAAPAAVISDGYWSRQYARSPGVIGQTIPMNGKAVPIVGVSPAGFTGANVGSPADITIAVAALPSLQPVDEPLLGRGNYWLRVLARPRPGLSVQQATAHLAVVWPQIAEREVSPAWPAAQRKELKETLLLLVPGGTGYTFLRAIFQKPLMVLMGVTGLVLLIACANVASLLLARATARRREISVRLAIGAGRGRIIRQLLTESTLLASIGAAFGIGVAWVTARFLLGTLSAGGHFRGRQVQFDLTPNWRVLAFTSAVALATGILFGLAPALQATALGGANTLQEDARGARSRSRLLSSLVSLQVALSLMLLIGAGLFARTLQNLQNVDPGFRREGVLLVDVDGRSEGYKDERLLALYKDLPERVRRLPGVASASIASHTPLSGSTWSEAAVPKGQVLPEKDNAIFVAAGPRFFSTMQTRLVAGREFTERDDGEVRVAIVNEAYAARHFPGRNPIGEHLMATVAKPARDLEIVGVVANVAAGALRRASHPTVYVPFFQQPPRSAALEIRASGSLAQVAEALRKELQPAFPSSPLEVRALSEQVEQTLVQERLMASLAGGFGVLGLLLACAGLYGLLAYSVARRTKEIGIRVALGARPQGVQWMVARGALRLIGIGVLLGLPAAWAASRWVGSMLFGLSTTDPKTIMVSVVLLAAAGLLAAYLPAQRAARVEPMTALRHE</sequence>
<feature type="transmembrane region" description="Helical" evidence="7">
    <location>
        <begin position="76"/>
        <end position="99"/>
    </location>
</feature>
<feature type="transmembrane region" description="Helical" evidence="7">
    <location>
        <begin position="750"/>
        <end position="779"/>
    </location>
</feature>
<keyword evidence="2" id="KW-1003">Cell membrane</keyword>
<feature type="transmembrane region" description="Helical" evidence="7">
    <location>
        <begin position="449"/>
        <end position="473"/>
    </location>
</feature>
<dbReference type="Pfam" id="PF12704">
    <property type="entry name" value="MacB_PCD"/>
    <property type="match status" value="2"/>
</dbReference>
<evidence type="ECO:0000256" key="7">
    <source>
        <dbReference type="SAM" id="Phobius"/>
    </source>
</evidence>
<feature type="domain" description="MacB-like periplasmic core" evidence="9">
    <location>
        <begin position="78"/>
        <end position="299"/>
    </location>
</feature>
<feature type="domain" description="MacB-like periplasmic core" evidence="9">
    <location>
        <begin position="504"/>
        <end position="721"/>
    </location>
</feature>
<dbReference type="GO" id="GO:0022857">
    <property type="term" value="F:transmembrane transporter activity"/>
    <property type="evidence" value="ECO:0007669"/>
    <property type="project" value="TreeGrafter"/>
</dbReference>
<dbReference type="PANTHER" id="PTHR30572:SF4">
    <property type="entry name" value="ABC TRANSPORTER PERMEASE YTRF"/>
    <property type="match status" value="1"/>
</dbReference>
<evidence type="ECO:0000313" key="11">
    <source>
        <dbReference type="Proteomes" id="UP000593892"/>
    </source>
</evidence>
<gene>
    <name evidence="10" type="ORF">IRI77_27945</name>
</gene>
<dbReference type="Pfam" id="PF02687">
    <property type="entry name" value="FtsX"/>
    <property type="match status" value="2"/>
</dbReference>
<dbReference type="EMBL" id="CP063849">
    <property type="protein sequence ID" value="QOY86594.1"/>
    <property type="molecule type" value="Genomic_DNA"/>
</dbReference>
<dbReference type="Proteomes" id="UP000593892">
    <property type="component" value="Chromosome"/>
</dbReference>
<keyword evidence="5 7" id="KW-0472">Membrane</keyword>
<comment type="similarity">
    <text evidence="6">Belongs to the ABC-4 integral membrane protein family.</text>
</comment>
<dbReference type="InterPro" id="IPR025857">
    <property type="entry name" value="MacB_PCD"/>
</dbReference>
<evidence type="ECO:0000256" key="3">
    <source>
        <dbReference type="ARBA" id="ARBA00022692"/>
    </source>
</evidence>
<keyword evidence="3 7" id="KW-0812">Transmembrane</keyword>
<feature type="domain" description="ABC3 transporter permease C-terminal" evidence="8">
    <location>
        <begin position="354"/>
        <end position="473"/>
    </location>
</feature>